<sequence length="367" mass="42364">TYHARYLEILLTGLSTVFQKIDRKAEYENTRYLVVRLLTPGGSLPSLYYCLLGMNIVKYRQLLSLNDLVRQGFQEVVHISDFNCDRDVRRRIEEYIKKTVDSIKNSHERLFEVRRFNRYVSSDDEGRFDPSVLRPLYESGSNRYDFDEDLNHIGVFSARLFHTFDTIFFDLLNGTVAIVGTGRTAIFARTFFEVELERLRTTTDRLDRISLDLVSFPFDQYLKIKQSETGSLPQEKEILQFINDGLTLLVELGDTVGQVLELSRMAPESSGATEPLQPIVLKGKPFPLPLENEVVQSRGFLNNKTIRGALELAVTICFTAGVFLHDWYARMLLGKETTYQDEIQKQVRQLENIASQRILDEIKSKYS</sequence>
<name>A0A0F9AJ85_9ZZZZ</name>
<proteinExistence type="predicted"/>
<accession>A0A0F9AJ85</accession>
<protein>
    <submittedName>
        <fullName evidence="1">Uncharacterized protein</fullName>
    </submittedName>
</protein>
<gene>
    <name evidence="1" type="ORF">LCGC14_2563390</name>
</gene>
<reference evidence="1" key="1">
    <citation type="journal article" date="2015" name="Nature">
        <title>Complex archaea that bridge the gap between prokaryotes and eukaryotes.</title>
        <authorList>
            <person name="Spang A."/>
            <person name="Saw J.H."/>
            <person name="Jorgensen S.L."/>
            <person name="Zaremba-Niedzwiedzka K."/>
            <person name="Martijn J."/>
            <person name="Lind A.E."/>
            <person name="van Eijk R."/>
            <person name="Schleper C."/>
            <person name="Guy L."/>
            <person name="Ettema T.J."/>
        </authorList>
    </citation>
    <scope>NUCLEOTIDE SEQUENCE</scope>
</reference>
<comment type="caution">
    <text evidence="1">The sequence shown here is derived from an EMBL/GenBank/DDBJ whole genome shotgun (WGS) entry which is preliminary data.</text>
</comment>
<evidence type="ECO:0000313" key="1">
    <source>
        <dbReference type="EMBL" id="KKL09684.1"/>
    </source>
</evidence>
<dbReference type="AlphaFoldDB" id="A0A0F9AJ85"/>
<feature type="non-terminal residue" evidence="1">
    <location>
        <position position="1"/>
    </location>
</feature>
<dbReference type="EMBL" id="LAZR01042371">
    <property type="protein sequence ID" value="KKL09684.1"/>
    <property type="molecule type" value="Genomic_DNA"/>
</dbReference>
<organism evidence="1">
    <name type="scientific">marine sediment metagenome</name>
    <dbReference type="NCBI Taxonomy" id="412755"/>
    <lineage>
        <taxon>unclassified sequences</taxon>
        <taxon>metagenomes</taxon>
        <taxon>ecological metagenomes</taxon>
    </lineage>
</organism>